<dbReference type="PRINTS" id="PR00039">
    <property type="entry name" value="HTHLYSR"/>
</dbReference>
<evidence type="ECO:0000259" key="5">
    <source>
        <dbReference type="PROSITE" id="PS50931"/>
    </source>
</evidence>
<dbReference type="InterPro" id="IPR000847">
    <property type="entry name" value="LysR_HTH_N"/>
</dbReference>
<dbReference type="InterPro" id="IPR036390">
    <property type="entry name" value="WH_DNA-bd_sf"/>
</dbReference>
<dbReference type="EMBL" id="NBTZ01000026">
    <property type="protein sequence ID" value="OTP78229.1"/>
    <property type="molecule type" value="Genomic_DNA"/>
</dbReference>
<organism evidence="6 7">
    <name type="scientific">Caballeronia sordidicola</name>
    <name type="common">Burkholderia sordidicola</name>
    <dbReference type="NCBI Taxonomy" id="196367"/>
    <lineage>
        <taxon>Bacteria</taxon>
        <taxon>Pseudomonadati</taxon>
        <taxon>Pseudomonadota</taxon>
        <taxon>Betaproteobacteria</taxon>
        <taxon>Burkholderiales</taxon>
        <taxon>Burkholderiaceae</taxon>
        <taxon>Caballeronia</taxon>
    </lineage>
</organism>
<dbReference type="PANTHER" id="PTHR30537:SF26">
    <property type="entry name" value="GLYCINE CLEAVAGE SYSTEM TRANSCRIPTIONAL ACTIVATOR"/>
    <property type="match status" value="1"/>
</dbReference>
<evidence type="ECO:0000256" key="4">
    <source>
        <dbReference type="ARBA" id="ARBA00023163"/>
    </source>
</evidence>
<comment type="caution">
    <text evidence="6">The sequence shown here is derived from an EMBL/GenBank/DDBJ whole genome shotgun (WGS) entry which is preliminary data.</text>
</comment>
<name>A0A242N3H7_CABSO</name>
<dbReference type="FunFam" id="1.10.10.10:FF:000001">
    <property type="entry name" value="LysR family transcriptional regulator"/>
    <property type="match status" value="1"/>
</dbReference>
<dbReference type="InterPro" id="IPR005119">
    <property type="entry name" value="LysR_subst-bd"/>
</dbReference>
<dbReference type="InterPro" id="IPR036388">
    <property type="entry name" value="WH-like_DNA-bd_sf"/>
</dbReference>
<accession>A0A242N3H7</accession>
<dbReference type="GO" id="GO:0006351">
    <property type="term" value="P:DNA-templated transcription"/>
    <property type="evidence" value="ECO:0007669"/>
    <property type="project" value="TreeGrafter"/>
</dbReference>
<dbReference type="Proteomes" id="UP000195221">
    <property type="component" value="Unassembled WGS sequence"/>
</dbReference>
<feature type="domain" description="HTH lysR-type" evidence="5">
    <location>
        <begin position="1"/>
        <end position="54"/>
    </location>
</feature>
<reference evidence="6 7" key="1">
    <citation type="submission" date="2017-03" db="EMBL/GenBank/DDBJ databases">
        <title>Genome analysis of strain PAMC 26577.</title>
        <authorList>
            <person name="Oh H.-M."/>
            <person name="Yang J.-A."/>
        </authorList>
    </citation>
    <scope>NUCLEOTIDE SEQUENCE [LARGE SCALE GENOMIC DNA]</scope>
    <source>
        <strain evidence="6 7">PAMC 26577</strain>
    </source>
</reference>
<evidence type="ECO:0000256" key="1">
    <source>
        <dbReference type="ARBA" id="ARBA00009437"/>
    </source>
</evidence>
<evidence type="ECO:0000313" key="7">
    <source>
        <dbReference type="Proteomes" id="UP000195221"/>
    </source>
</evidence>
<dbReference type="Pfam" id="PF03466">
    <property type="entry name" value="LysR_substrate"/>
    <property type="match status" value="1"/>
</dbReference>
<comment type="similarity">
    <text evidence="1">Belongs to the LysR transcriptional regulatory family.</text>
</comment>
<evidence type="ECO:0000313" key="6">
    <source>
        <dbReference type="EMBL" id="OTP78229.1"/>
    </source>
</evidence>
<proteinExistence type="inferred from homology"/>
<sequence>MLIAFESAARHLSFTRAADELAVTESAVSRKIALLEEYLAVQLFSRVKRRLQLTDAGKTYSALVQQSLDKLEMDTTLAMGYDTGRIALELAVLPTFALKWLMPRLGEFSTLHPDITINVTAREEPFLFSEEAFDATIHFDHPVWANATTTYLFTEELIPVCSPDLIGGLKCGGPSDLFDFVLMHKTGRPEAWSRWFELAGAPNSKALRGPRFSMYALLIEAARARVGVALVPRTYVQGELAAGALTVPWEMLVPGAKDYYFVVPEQKQASPAIRAFRDWLLEASKHYRDEADGTGSA</sequence>
<evidence type="ECO:0000256" key="2">
    <source>
        <dbReference type="ARBA" id="ARBA00023015"/>
    </source>
</evidence>
<dbReference type="InterPro" id="IPR058163">
    <property type="entry name" value="LysR-type_TF_proteobact-type"/>
</dbReference>
<protein>
    <submittedName>
        <fullName evidence="6">Transcriptional regulator, LysR family</fullName>
    </submittedName>
</protein>
<dbReference type="PROSITE" id="PS50931">
    <property type="entry name" value="HTH_LYSR"/>
    <property type="match status" value="1"/>
</dbReference>
<dbReference type="Gene3D" id="3.40.190.10">
    <property type="entry name" value="Periplasmic binding protein-like II"/>
    <property type="match status" value="2"/>
</dbReference>
<dbReference type="Gene3D" id="1.10.10.10">
    <property type="entry name" value="Winged helix-like DNA-binding domain superfamily/Winged helix DNA-binding domain"/>
    <property type="match status" value="1"/>
</dbReference>
<dbReference type="SUPFAM" id="SSF46785">
    <property type="entry name" value="Winged helix' DNA-binding domain"/>
    <property type="match status" value="1"/>
</dbReference>
<keyword evidence="4" id="KW-0804">Transcription</keyword>
<gene>
    <name evidence="6" type="ORF">PAMC26577_06220</name>
</gene>
<evidence type="ECO:0000256" key="3">
    <source>
        <dbReference type="ARBA" id="ARBA00023125"/>
    </source>
</evidence>
<keyword evidence="2" id="KW-0805">Transcription regulation</keyword>
<dbReference type="GO" id="GO:0043565">
    <property type="term" value="F:sequence-specific DNA binding"/>
    <property type="evidence" value="ECO:0007669"/>
    <property type="project" value="TreeGrafter"/>
</dbReference>
<dbReference type="GO" id="GO:0003700">
    <property type="term" value="F:DNA-binding transcription factor activity"/>
    <property type="evidence" value="ECO:0007669"/>
    <property type="project" value="InterPro"/>
</dbReference>
<dbReference type="AlphaFoldDB" id="A0A242N3H7"/>
<dbReference type="SUPFAM" id="SSF53850">
    <property type="entry name" value="Periplasmic binding protein-like II"/>
    <property type="match status" value="1"/>
</dbReference>
<dbReference type="PANTHER" id="PTHR30537">
    <property type="entry name" value="HTH-TYPE TRANSCRIPTIONAL REGULATOR"/>
    <property type="match status" value="1"/>
</dbReference>
<dbReference type="Pfam" id="PF00126">
    <property type="entry name" value="HTH_1"/>
    <property type="match status" value="1"/>
</dbReference>
<keyword evidence="3" id="KW-0238">DNA-binding</keyword>